<dbReference type="PANTHER" id="PTHR43792:SF8">
    <property type="entry name" value="[RIBOSOMAL PROTEIN US5]-ALANINE N-ACETYLTRANSFERASE"/>
    <property type="match status" value="1"/>
</dbReference>
<evidence type="ECO:0000313" key="6">
    <source>
        <dbReference type="Proteomes" id="UP001049518"/>
    </source>
</evidence>
<evidence type="ECO:0000259" key="4">
    <source>
        <dbReference type="PROSITE" id="PS51186"/>
    </source>
</evidence>
<dbReference type="InterPro" id="IPR016181">
    <property type="entry name" value="Acyl_CoA_acyltransferase"/>
</dbReference>
<dbReference type="InterPro" id="IPR051531">
    <property type="entry name" value="N-acetyltransferase"/>
</dbReference>
<name>A0ABX8R024_9ACTN</name>
<dbReference type="RefSeq" id="WP_231328727.1">
    <property type="nucleotide sequence ID" value="NZ_CP059572.1"/>
</dbReference>
<evidence type="ECO:0000313" key="5">
    <source>
        <dbReference type="EMBL" id="QXJ23052.1"/>
    </source>
</evidence>
<evidence type="ECO:0000256" key="2">
    <source>
        <dbReference type="ARBA" id="ARBA00023315"/>
    </source>
</evidence>
<dbReference type="PROSITE" id="PS51186">
    <property type="entry name" value="GNAT"/>
    <property type="match status" value="1"/>
</dbReference>
<comment type="similarity">
    <text evidence="3">Belongs to the acetyltransferase family. RimJ subfamily.</text>
</comment>
<dbReference type="Gene3D" id="3.40.630.30">
    <property type="match status" value="1"/>
</dbReference>
<gene>
    <name evidence="5" type="ORF">AGRA3207_004157</name>
</gene>
<keyword evidence="6" id="KW-1185">Reference proteome</keyword>
<dbReference type="InterPro" id="IPR000182">
    <property type="entry name" value="GNAT_dom"/>
</dbReference>
<reference evidence="5" key="1">
    <citation type="submission" date="2020-07" db="EMBL/GenBank/DDBJ databases">
        <authorList>
            <person name="Tarantini F.S."/>
            <person name="Hong K.W."/>
            <person name="Chan K.G."/>
        </authorList>
    </citation>
    <scope>NUCLEOTIDE SEQUENCE</scope>
    <source>
        <strain evidence="5">32-07</strain>
    </source>
</reference>
<organism evidence="5 6">
    <name type="scientific">Actinomadura graeca</name>
    <dbReference type="NCBI Taxonomy" id="2750812"/>
    <lineage>
        <taxon>Bacteria</taxon>
        <taxon>Bacillati</taxon>
        <taxon>Actinomycetota</taxon>
        <taxon>Actinomycetes</taxon>
        <taxon>Streptosporangiales</taxon>
        <taxon>Thermomonosporaceae</taxon>
        <taxon>Actinomadura</taxon>
    </lineage>
</organism>
<dbReference type="EMBL" id="CP059572">
    <property type="protein sequence ID" value="QXJ23052.1"/>
    <property type="molecule type" value="Genomic_DNA"/>
</dbReference>
<feature type="domain" description="N-acetyltransferase" evidence="4">
    <location>
        <begin position="14"/>
        <end position="169"/>
    </location>
</feature>
<proteinExistence type="inferred from homology"/>
<evidence type="ECO:0000256" key="3">
    <source>
        <dbReference type="ARBA" id="ARBA00038502"/>
    </source>
</evidence>
<evidence type="ECO:0000256" key="1">
    <source>
        <dbReference type="ARBA" id="ARBA00022679"/>
    </source>
</evidence>
<sequence length="179" mass="19238">MSPRNAVLLSGHGLVLREWGDDDLEALVELFDDPDIAYWTPLVTPFDVAAARTYIARAREGRVRDERLHLAITTDGRRPLGEVMLNKVYGTIGYGVGAAHRGQGLASRAVLLMTEYALGAGGLARVSLEIEPGNAASVAVARAAGYRLTDVAPVVVEDKGRRVALLTWTHGPPDDDPAR</sequence>
<protein>
    <submittedName>
        <fullName evidence="5">GNAT family N-acetyltransferase</fullName>
    </submittedName>
</protein>
<accession>A0ABX8R024</accession>
<dbReference type="SUPFAM" id="SSF55729">
    <property type="entry name" value="Acyl-CoA N-acyltransferases (Nat)"/>
    <property type="match status" value="1"/>
</dbReference>
<keyword evidence="2" id="KW-0012">Acyltransferase</keyword>
<dbReference type="Proteomes" id="UP001049518">
    <property type="component" value="Chromosome"/>
</dbReference>
<dbReference type="Pfam" id="PF13302">
    <property type="entry name" value="Acetyltransf_3"/>
    <property type="match status" value="1"/>
</dbReference>
<keyword evidence="1" id="KW-0808">Transferase</keyword>
<dbReference type="PANTHER" id="PTHR43792">
    <property type="entry name" value="GNAT FAMILY, PUTATIVE (AFU_ORTHOLOGUE AFUA_3G00765)-RELATED-RELATED"/>
    <property type="match status" value="1"/>
</dbReference>